<dbReference type="InterPro" id="IPR052897">
    <property type="entry name" value="Sec-Metab_Biosynth_Hydrolase"/>
</dbReference>
<dbReference type="RefSeq" id="WP_344216775.1">
    <property type="nucleotide sequence ID" value="NZ_BAAAOS010000031.1"/>
</dbReference>
<gene>
    <name evidence="2" type="ORF">GCM10009789_44150</name>
</gene>
<dbReference type="Pfam" id="PF12697">
    <property type="entry name" value="Abhydrolase_6"/>
    <property type="match status" value="1"/>
</dbReference>
<comment type="caution">
    <text evidence="2">The sequence shown here is derived from an EMBL/GenBank/DDBJ whole genome shotgun (WGS) entry which is preliminary data.</text>
</comment>
<dbReference type="GO" id="GO:0016787">
    <property type="term" value="F:hydrolase activity"/>
    <property type="evidence" value="ECO:0007669"/>
    <property type="project" value="UniProtKB-KW"/>
</dbReference>
<dbReference type="InterPro" id="IPR000073">
    <property type="entry name" value="AB_hydrolase_1"/>
</dbReference>
<accession>A0ABN2DST2</accession>
<feature type="domain" description="AB hydrolase-1" evidence="1">
    <location>
        <begin position="8"/>
        <end position="227"/>
    </location>
</feature>
<dbReference type="PANTHER" id="PTHR37017">
    <property type="entry name" value="AB HYDROLASE-1 DOMAIN-CONTAINING PROTEIN-RELATED"/>
    <property type="match status" value="1"/>
</dbReference>
<protein>
    <submittedName>
        <fullName evidence="2">Alpha/beta hydrolase</fullName>
    </submittedName>
</protein>
<dbReference type="PANTHER" id="PTHR37017:SF11">
    <property type="entry name" value="ESTERASE_LIPASE_THIOESTERASE DOMAIN-CONTAINING PROTEIN"/>
    <property type="match status" value="1"/>
</dbReference>
<organism evidence="2 3">
    <name type="scientific">Kribbella sancticallisti</name>
    <dbReference type="NCBI Taxonomy" id="460087"/>
    <lineage>
        <taxon>Bacteria</taxon>
        <taxon>Bacillati</taxon>
        <taxon>Actinomycetota</taxon>
        <taxon>Actinomycetes</taxon>
        <taxon>Propionibacteriales</taxon>
        <taxon>Kribbellaceae</taxon>
        <taxon>Kribbella</taxon>
    </lineage>
</organism>
<evidence type="ECO:0000313" key="2">
    <source>
        <dbReference type="EMBL" id="GAA1585732.1"/>
    </source>
</evidence>
<reference evidence="2 3" key="1">
    <citation type="journal article" date="2019" name="Int. J. Syst. Evol. Microbiol.">
        <title>The Global Catalogue of Microorganisms (GCM) 10K type strain sequencing project: providing services to taxonomists for standard genome sequencing and annotation.</title>
        <authorList>
            <consortium name="The Broad Institute Genomics Platform"/>
            <consortium name="The Broad Institute Genome Sequencing Center for Infectious Disease"/>
            <person name="Wu L."/>
            <person name="Ma J."/>
        </authorList>
    </citation>
    <scope>NUCLEOTIDE SEQUENCE [LARGE SCALE GENOMIC DNA]</scope>
    <source>
        <strain evidence="2 3">JCM 14969</strain>
    </source>
</reference>
<evidence type="ECO:0000313" key="3">
    <source>
        <dbReference type="Proteomes" id="UP001500393"/>
    </source>
</evidence>
<proteinExistence type="predicted"/>
<dbReference type="SUPFAM" id="SSF53474">
    <property type="entry name" value="alpha/beta-Hydrolases"/>
    <property type="match status" value="1"/>
</dbReference>
<evidence type="ECO:0000259" key="1">
    <source>
        <dbReference type="Pfam" id="PF12697"/>
    </source>
</evidence>
<name>A0ABN2DST2_9ACTN</name>
<keyword evidence="3" id="KW-1185">Reference proteome</keyword>
<sequence>MSEKTPTVVLIHGAFADSSSWNDVISELKGRGIEAIAVSNELRGPALDGSRVAALVREIDGPVVLVGHSYGGAVITAAANDADNVSGLVFVAAFAPEEGESLQDLLGSFPANDFASGLVPHALPTGDGGEEVWLSIALDKFPALFAADVPQAELMGRTQRPIAAAAFEEKSGAASWKRLPVHTLVATGDLAIHPEGQRTMAARANATTIEVDGSHAISVSQPKAVAAFIASAVEHSIATAVEHSIASAVEAGANR</sequence>
<dbReference type="InterPro" id="IPR029058">
    <property type="entry name" value="AB_hydrolase_fold"/>
</dbReference>
<keyword evidence="2" id="KW-0378">Hydrolase</keyword>
<dbReference type="Proteomes" id="UP001500393">
    <property type="component" value="Unassembled WGS sequence"/>
</dbReference>
<dbReference type="EMBL" id="BAAAOS010000031">
    <property type="protein sequence ID" value="GAA1585732.1"/>
    <property type="molecule type" value="Genomic_DNA"/>
</dbReference>
<dbReference type="Gene3D" id="3.40.50.1820">
    <property type="entry name" value="alpha/beta hydrolase"/>
    <property type="match status" value="1"/>
</dbReference>